<sequence length="298" mass="32668">MIPQQLQRALEEDIHAAPAGQTRYLMVLIDMAGLSDAQRGRIRNDMAGRMHSLLLHPDFLALRPLGPMLVGSDDTSPKSRDALLSIAGAYDADIVQAWITSVLSPADLATHLSQACFALGKDGERYLLRYYDSLITPVLYRTADAAWVASVFAPVISWWFAGANIQHPQWHRIPGSANARCRPPSPLVLTETLWKALAGDPLPHRLLDELEQVSPDVFSTQCRGVRLAQIRSHLASANQIGLNRHDDLIAYVFTALSRPAASLQADHAWQHALQQAVAGEAPLAVTTPIPTPHNRTAR</sequence>
<evidence type="ECO:0000259" key="1">
    <source>
        <dbReference type="Pfam" id="PF13503"/>
    </source>
</evidence>
<organism evidence="2 3">
    <name type="scientific">Achromobacter spanius</name>
    <dbReference type="NCBI Taxonomy" id="217203"/>
    <lineage>
        <taxon>Bacteria</taxon>
        <taxon>Pseudomonadati</taxon>
        <taxon>Pseudomonadota</taxon>
        <taxon>Betaproteobacteria</taxon>
        <taxon>Burkholderiales</taxon>
        <taxon>Alcaligenaceae</taxon>
        <taxon>Achromobacter</taxon>
    </lineage>
</organism>
<comment type="caution">
    <text evidence="2">The sequence shown here is derived from an EMBL/GenBank/DDBJ whole genome shotgun (WGS) entry which is preliminary data.</text>
</comment>
<evidence type="ECO:0000313" key="2">
    <source>
        <dbReference type="EMBL" id="MDH0735638.1"/>
    </source>
</evidence>
<dbReference type="RefSeq" id="WP_279994488.1">
    <property type="nucleotide sequence ID" value="NZ_JAOCDZ010000004.1"/>
</dbReference>
<accession>A0AA42IV53</accession>
<reference evidence="2" key="1">
    <citation type="submission" date="2022-09" db="EMBL/GenBank/DDBJ databases">
        <title>Intensive care unit water sources are persistently colonized with multi-drug resistant bacteria and are the site of extensive horizontal gene transfer of antibiotic resistance genes.</title>
        <authorList>
            <person name="Diorio-Toth L."/>
        </authorList>
    </citation>
    <scope>NUCLEOTIDE SEQUENCE</scope>
    <source>
        <strain evidence="2">GD03843</strain>
    </source>
</reference>
<gene>
    <name evidence="2" type="ORF">N5D93_07445</name>
</gene>
<dbReference type="AlphaFoldDB" id="A0AA42IV53"/>
<feature type="domain" description="DUF4123" evidence="1">
    <location>
        <begin position="27"/>
        <end position="145"/>
    </location>
</feature>
<dbReference type="Pfam" id="PF13503">
    <property type="entry name" value="DUF4123"/>
    <property type="match status" value="1"/>
</dbReference>
<proteinExistence type="predicted"/>
<protein>
    <submittedName>
        <fullName evidence="2">DUF4123 domain-containing protein</fullName>
    </submittedName>
</protein>
<evidence type="ECO:0000313" key="3">
    <source>
        <dbReference type="Proteomes" id="UP001161094"/>
    </source>
</evidence>
<dbReference type="Proteomes" id="UP001161094">
    <property type="component" value="Unassembled WGS sequence"/>
</dbReference>
<dbReference type="EMBL" id="JAOCDZ010000004">
    <property type="protein sequence ID" value="MDH0735638.1"/>
    <property type="molecule type" value="Genomic_DNA"/>
</dbReference>
<name>A0AA42IV53_9BURK</name>
<dbReference type="InterPro" id="IPR025391">
    <property type="entry name" value="DUF4123"/>
</dbReference>